<name>A0A0G1GXY8_9BACT</name>
<organism evidence="2 3">
    <name type="scientific">Candidatus Giovannonibacteria bacterium GW2011_GWA2_44_13b</name>
    <dbReference type="NCBI Taxonomy" id="1618647"/>
    <lineage>
        <taxon>Bacteria</taxon>
        <taxon>Candidatus Giovannoniibacteriota</taxon>
    </lineage>
</organism>
<dbReference type="AlphaFoldDB" id="A0A0G1GXY8"/>
<sequence length="66" mass="7457">MYLWDGTPELVIAITTVSRVDIIGRKEVTKMTGIELIAIVYAVIWSTLGICMILEHNPYYHCIGQC</sequence>
<protein>
    <submittedName>
        <fullName evidence="2">Uncharacterized protein</fullName>
    </submittedName>
</protein>
<evidence type="ECO:0000313" key="3">
    <source>
        <dbReference type="Proteomes" id="UP000034736"/>
    </source>
</evidence>
<dbReference type="Proteomes" id="UP000034736">
    <property type="component" value="Unassembled WGS sequence"/>
</dbReference>
<gene>
    <name evidence="2" type="ORF">UW30_C0025G0001</name>
</gene>
<feature type="transmembrane region" description="Helical" evidence="1">
    <location>
        <begin position="36"/>
        <end position="54"/>
    </location>
</feature>
<keyword evidence="1" id="KW-0812">Transmembrane</keyword>
<accession>A0A0G1GXY8</accession>
<evidence type="ECO:0000256" key="1">
    <source>
        <dbReference type="SAM" id="Phobius"/>
    </source>
</evidence>
<evidence type="ECO:0000313" key="2">
    <source>
        <dbReference type="EMBL" id="KKT39996.1"/>
    </source>
</evidence>
<keyword evidence="1" id="KW-0472">Membrane</keyword>
<keyword evidence="1" id="KW-1133">Transmembrane helix</keyword>
<dbReference type="EMBL" id="LCHU01000025">
    <property type="protein sequence ID" value="KKT39996.1"/>
    <property type="molecule type" value="Genomic_DNA"/>
</dbReference>
<reference evidence="2 3" key="1">
    <citation type="journal article" date="2015" name="Nature">
        <title>rRNA introns, odd ribosomes, and small enigmatic genomes across a large radiation of phyla.</title>
        <authorList>
            <person name="Brown C.T."/>
            <person name="Hug L.A."/>
            <person name="Thomas B.C."/>
            <person name="Sharon I."/>
            <person name="Castelle C.J."/>
            <person name="Singh A."/>
            <person name="Wilkins M.J."/>
            <person name="Williams K.H."/>
            <person name="Banfield J.F."/>
        </authorList>
    </citation>
    <scope>NUCLEOTIDE SEQUENCE [LARGE SCALE GENOMIC DNA]</scope>
</reference>
<comment type="caution">
    <text evidence="2">The sequence shown here is derived from an EMBL/GenBank/DDBJ whole genome shotgun (WGS) entry which is preliminary data.</text>
</comment>
<proteinExistence type="predicted"/>